<dbReference type="PROSITE" id="PS51257">
    <property type="entry name" value="PROKAR_LIPOPROTEIN"/>
    <property type="match status" value="1"/>
</dbReference>
<feature type="signal peptide" evidence="2">
    <location>
        <begin position="1"/>
        <end position="28"/>
    </location>
</feature>
<protein>
    <submittedName>
        <fullName evidence="4">ABC transporter substrate-binding protein</fullName>
    </submittedName>
</protein>
<evidence type="ECO:0000256" key="1">
    <source>
        <dbReference type="ARBA" id="ARBA00022729"/>
    </source>
</evidence>
<proteinExistence type="predicted"/>
<feature type="domain" description="Solute-binding protein family 5" evidence="3">
    <location>
        <begin position="110"/>
        <end position="458"/>
    </location>
</feature>
<evidence type="ECO:0000259" key="3">
    <source>
        <dbReference type="Pfam" id="PF00496"/>
    </source>
</evidence>
<comment type="caution">
    <text evidence="4">The sequence shown here is derived from an EMBL/GenBank/DDBJ whole genome shotgun (WGS) entry which is preliminary data.</text>
</comment>
<keyword evidence="1 2" id="KW-0732">Signal</keyword>
<dbReference type="SUPFAM" id="SSF53850">
    <property type="entry name" value="Periplasmic binding protein-like II"/>
    <property type="match status" value="1"/>
</dbReference>
<dbReference type="CDD" id="cd00995">
    <property type="entry name" value="PBP2_NikA_DppA_OppA_like"/>
    <property type="match status" value="1"/>
</dbReference>
<feature type="chain" id="PRO_5045903469" evidence="2">
    <location>
        <begin position="29"/>
        <end position="538"/>
    </location>
</feature>
<evidence type="ECO:0000313" key="4">
    <source>
        <dbReference type="EMBL" id="GAA4803787.1"/>
    </source>
</evidence>
<dbReference type="PANTHER" id="PTHR30290">
    <property type="entry name" value="PERIPLASMIC BINDING COMPONENT OF ABC TRANSPORTER"/>
    <property type="match status" value="1"/>
</dbReference>
<dbReference type="Pfam" id="PF00496">
    <property type="entry name" value="SBP_bac_5"/>
    <property type="match status" value="1"/>
</dbReference>
<dbReference type="PIRSF" id="PIRSF002741">
    <property type="entry name" value="MppA"/>
    <property type="match status" value="1"/>
</dbReference>
<dbReference type="EMBL" id="BAABKQ010000001">
    <property type="protein sequence ID" value="GAA4803787.1"/>
    <property type="molecule type" value="Genomic_DNA"/>
</dbReference>
<dbReference type="InterPro" id="IPR000914">
    <property type="entry name" value="SBP_5_dom"/>
</dbReference>
<name>A0ABP9C1X9_9ACTN</name>
<reference evidence="5" key="1">
    <citation type="journal article" date="2019" name="Int. J. Syst. Evol. Microbiol.">
        <title>The Global Catalogue of Microorganisms (GCM) 10K type strain sequencing project: providing services to taxonomists for standard genome sequencing and annotation.</title>
        <authorList>
            <consortium name="The Broad Institute Genomics Platform"/>
            <consortium name="The Broad Institute Genome Sequencing Center for Infectious Disease"/>
            <person name="Wu L."/>
            <person name="Ma J."/>
        </authorList>
    </citation>
    <scope>NUCLEOTIDE SEQUENCE [LARGE SCALE GENOMIC DNA]</scope>
    <source>
        <strain evidence="5">JCM 18542</strain>
    </source>
</reference>
<dbReference type="InterPro" id="IPR030678">
    <property type="entry name" value="Peptide/Ni-bd"/>
</dbReference>
<keyword evidence="5" id="KW-1185">Reference proteome</keyword>
<accession>A0ABP9C1X9</accession>
<dbReference type="RefSeq" id="WP_200173252.1">
    <property type="nucleotide sequence ID" value="NZ_BAABKQ010000001.1"/>
</dbReference>
<dbReference type="Gene3D" id="3.40.190.10">
    <property type="entry name" value="Periplasmic binding protein-like II"/>
    <property type="match status" value="1"/>
</dbReference>
<dbReference type="Gene3D" id="3.10.105.10">
    <property type="entry name" value="Dipeptide-binding Protein, Domain 3"/>
    <property type="match status" value="1"/>
</dbReference>
<dbReference type="InterPro" id="IPR039424">
    <property type="entry name" value="SBP_5"/>
</dbReference>
<gene>
    <name evidence="4" type="ORF">GCM10023353_02660</name>
</gene>
<evidence type="ECO:0000256" key="2">
    <source>
        <dbReference type="SAM" id="SignalP"/>
    </source>
</evidence>
<dbReference type="Proteomes" id="UP001500839">
    <property type="component" value="Unassembled WGS sequence"/>
</dbReference>
<evidence type="ECO:0000313" key="5">
    <source>
        <dbReference type="Proteomes" id="UP001500839"/>
    </source>
</evidence>
<organism evidence="4 5">
    <name type="scientific">Tomitella cavernea</name>
    <dbReference type="NCBI Taxonomy" id="1387982"/>
    <lineage>
        <taxon>Bacteria</taxon>
        <taxon>Bacillati</taxon>
        <taxon>Actinomycetota</taxon>
        <taxon>Actinomycetes</taxon>
        <taxon>Mycobacteriales</taxon>
        <taxon>Tomitella</taxon>
    </lineage>
</organism>
<sequence length="538" mass="57246">MTRKNPTRHRLQAVVGAVALAVVASGCAAVDDGGAASADADLTVLAGGMVNVTDPPGEPEDGGVLKFGAFSEPRSLDPAQTIPAVTTGGVELVNIYDSLMRFDSAAGADVPQMALQLDHDADFRVWTLTLRDDVTFSDGTPVDAAAVKASQERFAAAAGPDATLWNDNVIAIGTPDDTTVVYTLDKTWTGFAHALTTGAGMIVAQETGPPGKDFLPIGAGPFTLQDWSQGTSMTLAARDGYWNGRPHLDKVTIVYIPTTEVAMETMFNGGVDMTYVRDADDVRQMLERGLPGYVGMIAAGEVVLINAQPGHPGADPRLRRAMQMAVDPDTVGELSFGDSAFSGNQLFAGYSRWDTGVEAPAYDPDRARELVAEAKADGFDGNMVYVNGSNQAKKQKALSIQAQLGAVGITVDVQNLPTIGDQVRRVAAEQDYDLADWGLSVREADPLSKMSAAFRSGGKQVYGMYTSTQMDGLLDDFQAARDDDAKRVVMAEIQRQLNQDAPFLIQGYAAEYVAWQKNVHGVEGSSNSMVMLGEAWMS</sequence>
<dbReference type="PANTHER" id="PTHR30290:SF38">
    <property type="entry name" value="D,D-DIPEPTIDE-BINDING PERIPLASMIC PROTEIN DDPA-RELATED"/>
    <property type="match status" value="1"/>
</dbReference>